<dbReference type="PANTHER" id="PTHR33121">
    <property type="entry name" value="CYCLIC DI-GMP PHOSPHODIESTERASE PDEF"/>
    <property type="match status" value="1"/>
</dbReference>
<protein>
    <submittedName>
        <fullName evidence="2">EAL domain-containing protein</fullName>
    </submittedName>
</protein>
<organism evidence="2 3">
    <name type="scientific">Marinomonas rhodophyticola</name>
    <dbReference type="NCBI Taxonomy" id="2992803"/>
    <lineage>
        <taxon>Bacteria</taxon>
        <taxon>Pseudomonadati</taxon>
        <taxon>Pseudomonadota</taxon>
        <taxon>Gammaproteobacteria</taxon>
        <taxon>Oceanospirillales</taxon>
        <taxon>Oceanospirillaceae</taxon>
        <taxon>Marinomonas</taxon>
    </lineage>
</organism>
<dbReference type="SMART" id="SM00052">
    <property type="entry name" value="EAL"/>
    <property type="match status" value="1"/>
</dbReference>
<dbReference type="PROSITE" id="PS50883">
    <property type="entry name" value="EAL"/>
    <property type="match status" value="1"/>
</dbReference>
<dbReference type="Gene3D" id="3.20.20.450">
    <property type="entry name" value="EAL domain"/>
    <property type="match status" value="1"/>
</dbReference>
<sequence length="262" mass="29716">MQAISTRALSLGNALHDALEQSEFYLHYQPQVSLSTGKIIGAEALIRWHSKTLGNVSPAEFIPLAEESGQILAIGEWVLRETARQIKRWLDDGIEPVRIAVNLSYAQFQANDLPLIVNAILNEYDVPAEYLELELTEHIATKNPKHTITILESFQRYGIKTAIDDFGTGYSSLSYLQRFPVYKLKIDQSFVRNMTTNRNDYVIVGIIILLAQQLEMTTIAEGVENQEQLDLLKQLGCDDIQGYHISRPIPADEFTRHFLKKI</sequence>
<dbReference type="SUPFAM" id="SSF141868">
    <property type="entry name" value="EAL domain-like"/>
    <property type="match status" value="1"/>
</dbReference>
<dbReference type="InterPro" id="IPR035919">
    <property type="entry name" value="EAL_sf"/>
</dbReference>
<dbReference type="InterPro" id="IPR001633">
    <property type="entry name" value="EAL_dom"/>
</dbReference>
<feature type="domain" description="EAL" evidence="1">
    <location>
        <begin position="8"/>
        <end position="262"/>
    </location>
</feature>
<reference evidence="2" key="1">
    <citation type="submission" date="2022-11" db="EMBL/GenBank/DDBJ databases">
        <title>Marinomonas sp. nov., isolated from marine algae.</title>
        <authorList>
            <person name="Choi D.G."/>
            <person name="Kim J.M."/>
            <person name="Lee J.K."/>
            <person name="Baek J.H."/>
            <person name="Jeon C.O."/>
        </authorList>
    </citation>
    <scope>NUCLEOTIDE SEQUENCE</scope>
    <source>
        <strain evidence="2">KJ51-3</strain>
    </source>
</reference>
<dbReference type="Proteomes" id="UP001431181">
    <property type="component" value="Unassembled WGS sequence"/>
</dbReference>
<dbReference type="RefSeq" id="WP_265219486.1">
    <property type="nucleotide sequence ID" value="NZ_JAPEUL010000009.1"/>
</dbReference>
<accession>A0ABT3KHV9</accession>
<dbReference type="EMBL" id="JAPEUL010000009">
    <property type="protein sequence ID" value="MCW4630127.1"/>
    <property type="molecule type" value="Genomic_DNA"/>
</dbReference>
<evidence type="ECO:0000259" key="1">
    <source>
        <dbReference type="PROSITE" id="PS50883"/>
    </source>
</evidence>
<comment type="caution">
    <text evidence="2">The sequence shown here is derived from an EMBL/GenBank/DDBJ whole genome shotgun (WGS) entry which is preliminary data.</text>
</comment>
<evidence type="ECO:0000313" key="2">
    <source>
        <dbReference type="EMBL" id="MCW4630127.1"/>
    </source>
</evidence>
<evidence type="ECO:0000313" key="3">
    <source>
        <dbReference type="Proteomes" id="UP001431181"/>
    </source>
</evidence>
<gene>
    <name evidence="2" type="ORF">ONZ52_14735</name>
</gene>
<dbReference type="PANTHER" id="PTHR33121:SF70">
    <property type="entry name" value="SIGNALING PROTEIN YKOW"/>
    <property type="match status" value="1"/>
</dbReference>
<proteinExistence type="predicted"/>
<keyword evidence="3" id="KW-1185">Reference proteome</keyword>
<dbReference type="Pfam" id="PF00563">
    <property type="entry name" value="EAL"/>
    <property type="match status" value="1"/>
</dbReference>
<name>A0ABT3KHV9_9GAMM</name>
<dbReference type="CDD" id="cd01948">
    <property type="entry name" value="EAL"/>
    <property type="match status" value="1"/>
</dbReference>
<dbReference type="InterPro" id="IPR050706">
    <property type="entry name" value="Cyclic-di-GMP_PDE-like"/>
</dbReference>